<feature type="compositionally biased region" description="Basic and acidic residues" evidence="1">
    <location>
        <begin position="15"/>
        <end position="33"/>
    </location>
</feature>
<proteinExistence type="predicted"/>
<dbReference type="PATRIC" id="fig|1365250.3.peg.4286"/>
<evidence type="ECO:0000256" key="1">
    <source>
        <dbReference type="SAM" id="MobiDB-lite"/>
    </source>
</evidence>
<accession>A0A166VB40</accession>
<comment type="caution">
    <text evidence="2">The sequence shown here is derived from an EMBL/GenBank/DDBJ whole genome shotgun (WGS) entry which is preliminary data.</text>
</comment>
<reference evidence="2 3" key="1">
    <citation type="submission" date="2013-07" db="EMBL/GenBank/DDBJ databases">
        <title>Comparative Genomic and Metabolomic Analysis of Twelve Strains of Pseudoalteromonas luteoviolacea.</title>
        <authorList>
            <person name="Vynne N.G."/>
            <person name="Mansson M."/>
            <person name="Gram L."/>
        </authorList>
    </citation>
    <scope>NUCLEOTIDE SEQUENCE [LARGE SCALE GENOMIC DNA]</scope>
    <source>
        <strain evidence="2 3">DSM 6061</strain>
    </source>
</reference>
<evidence type="ECO:0000313" key="3">
    <source>
        <dbReference type="Proteomes" id="UP000076643"/>
    </source>
</evidence>
<protein>
    <submittedName>
        <fullName evidence="2">Uncharacterized protein</fullName>
    </submittedName>
</protein>
<sequence length="492" mass="55465">MMSEADMSARQLQQQRDREFRRNRHLLDEQPEYRKRKRSPVHGIGDADMRFGSDTSMQEEDIETIFLEDLEYSESLSSDSYDDFVPILDEHAAYITSTDEVEEAIEKIGSSNFDMLLNSEQIKDVAQHYYQIVGARLSHIYKLIIPESRFVDVGFKEINKAAMQEMPGANLIRNFAFQYGEESVEAAFSINPAWNIAIPAGGSEERVREAAGADSINDTKIRFFAAKDFKYLDSSGVTQTMSNIVGDKFEARLSRFAPRGESAEVNADQADLMKKTLVRNNHGNNANEKGWIRGHLLNDNLGGSALKFNLYPITGFANKEHHSRVELHVKNLVAAGYIVEYKVTVNPISPAPYQLESAPGYKSGAAPKADFQCSVKVLNDTSTDAVSQYHSQGTFDITITSEYKQKHTATGDVAKLKTFANKAVKSKNNQVDSIDYMRPWKNKKGLTKPLGKSHKDDKHILKDYTDWTSNQKSSKFWTWDQARIDALKAALK</sequence>
<dbReference type="RefSeq" id="WP_063356379.1">
    <property type="nucleotide sequence ID" value="NZ_AQHB01000023.1"/>
</dbReference>
<dbReference type="EMBL" id="AUYB01000132">
    <property type="protein sequence ID" value="KZN32440.1"/>
    <property type="molecule type" value="Genomic_DNA"/>
</dbReference>
<dbReference type="AlphaFoldDB" id="A0A166VB40"/>
<organism evidence="2 3">
    <name type="scientific">Pseudoalteromonas luteoviolacea DSM 6061</name>
    <dbReference type="NCBI Taxonomy" id="1365250"/>
    <lineage>
        <taxon>Bacteria</taxon>
        <taxon>Pseudomonadati</taxon>
        <taxon>Pseudomonadota</taxon>
        <taxon>Gammaproteobacteria</taxon>
        <taxon>Alteromonadales</taxon>
        <taxon>Pseudoalteromonadaceae</taxon>
        <taxon>Pseudoalteromonas</taxon>
    </lineage>
</organism>
<dbReference type="Gene3D" id="3.40.570.10">
    <property type="entry name" value="Extracellular Endonuclease, subunit A"/>
    <property type="match status" value="1"/>
</dbReference>
<name>A0A166VB40_9GAMM</name>
<dbReference type="Proteomes" id="UP000076643">
    <property type="component" value="Unassembled WGS sequence"/>
</dbReference>
<keyword evidence="3" id="KW-1185">Reference proteome</keyword>
<gene>
    <name evidence="2" type="ORF">N475_22425</name>
</gene>
<feature type="region of interest" description="Disordered" evidence="1">
    <location>
        <begin position="1"/>
        <end position="52"/>
    </location>
</feature>
<dbReference type="InterPro" id="IPR044929">
    <property type="entry name" value="DNA/RNA_non-sp_Endonuclease_sf"/>
</dbReference>
<evidence type="ECO:0000313" key="2">
    <source>
        <dbReference type="EMBL" id="KZN32440.1"/>
    </source>
</evidence>